<name>A0A7X9RTN3_9BACT</name>
<dbReference type="InterPro" id="IPR029058">
    <property type="entry name" value="AB_hydrolase_fold"/>
</dbReference>
<dbReference type="EMBL" id="JABANE010000028">
    <property type="protein sequence ID" value="NME68730.1"/>
    <property type="molecule type" value="Genomic_DNA"/>
</dbReference>
<dbReference type="SUPFAM" id="SSF53474">
    <property type="entry name" value="alpha/beta-Hydrolases"/>
    <property type="match status" value="1"/>
</dbReference>
<dbReference type="Pfam" id="PF05448">
    <property type="entry name" value="AXE1"/>
    <property type="match status" value="1"/>
</dbReference>
<proteinExistence type="predicted"/>
<dbReference type="Proteomes" id="UP000576082">
    <property type="component" value="Unassembled WGS sequence"/>
</dbReference>
<evidence type="ECO:0000256" key="2">
    <source>
        <dbReference type="SAM" id="SignalP"/>
    </source>
</evidence>
<evidence type="ECO:0000256" key="1">
    <source>
        <dbReference type="ARBA" id="ARBA00022801"/>
    </source>
</evidence>
<sequence>MKYLLILLLCSPIFLFAQKKKSTWDLEQLFKAPKWEKTEIAQVEGMQSIFYEGIPYKGNPTKVYAYYSYPKTPKPEGGYPAVVLVHGGGGTGYPAWVKKWNEQGFVAISMDLEGHIPSNKKHDERDTFIGSGPQRKGVFHDYDLPLQDQWYYQAVAQVILGHSLLRSFEGVNPNKTGITGISWGGMLTSSISGIDDRFQFAVPIYGCGYLKDTDGHMGRALASDNVAYLENAMTYFEASVYLPQTQMPILFVNGTNDAHFPLPATIQSKKAVKGEAFLYLENGLKHGHGSGWNVKESYAFADQVINGAPHFAQLTAPKVKKGKVSISILNNINIKEIQLFYSTYESSEWLKKEWNTETVEWKGKKIHHLLPENTYAAYFQITTEEGISTSSETIILSKKQL</sequence>
<dbReference type="AlphaFoldDB" id="A0A7X9RTN3"/>
<feature type="signal peptide" evidence="2">
    <location>
        <begin position="1"/>
        <end position="17"/>
    </location>
</feature>
<protein>
    <submittedName>
        <fullName evidence="4">Prolyl oligopeptidase family serine peptidase</fullName>
    </submittedName>
</protein>
<reference evidence="4 5" key="1">
    <citation type="submission" date="2020-04" db="EMBL/GenBank/DDBJ databases">
        <title>Flammeovirga sp. SR4, a novel species isolated from seawater.</title>
        <authorList>
            <person name="Wang X."/>
        </authorList>
    </citation>
    <scope>NUCLEOTIDE SEQUENCE [LARGE SCALE GENOMIC DNA]</scope>
    <source>
        <strain evidence="4 5">ATCC 23126</strain>
    </source>
</reference>
<feature type="domain" description="Acetyl xylan esterase" evidence="3">
    <location>
        <begin position="59"/>
        <end position="211"/>
    </location>
</feature>
<keyword evidence="5" id="KW-1185">Reference proteome</keyword>
<dbReference type="RefSeq" id="WP_169657029.1">
    <property type="nucleotide sequence ID" value="NZ_JABANE010000028.1"/>
</dbReference>
<dbReference type="Gene3D" id="3.40.50.1820">
    <property type="entry name" value="alpha/beta hydrolase"/>
    <property type="match status" value="1"/>
</dbReference>
<keyword evidence="1" id="KW-0378">Hydrolase</keyword>
<gene>
    <name evidence="4" type="ORF">HHU12_12230</name>
</gene>
<dbReference type="InterPro" id="IPR050261">
    <property type="entry name" value="FrsA_esterase"/>
</dbReference>
<evidence type="ECO:0000313" key="4">
    <source>
        <dbReference type="EMBL" id="NME68730.1"/>
    </source>
</evidence>
<evidence type="ECO:0000259" key="3">
    <source>
        <dbReference type="Pfam" id="PF05448"/>
    </source>
</evidence>
<dbReference type="PANTHER" id="PTHR22946">
    <property type="entry name" value="DIENELACTONE HYDROLASE DOMAIN-CONTAINING PROTEIN-RELATED"/>
    <property type="match status" value="1"/>
</dbReference>
<accession>A0A7X9RTN3</accession>
<evidence type="ECO:0000313" key="5">
    <source>
        <dbReference type="Proteomes" id="UP000576082"/>
    </source>
</evidence>
<comment type="caution">
    <text evidence="4">The sequence shown here is derived from an EMBL/GenBank/DDBJ whole genome shotgun (WGS) entry which is preliminary data.</text>
</comment>
<dbReference type="InterPro" id="IPR008391">
    <property type="entry name" value="AXE1_dom"/>
</dbReference>
<dbReference type="PANTHER" id="PTHR22946:SF9">
    <property type="entry name" value="POLYKETIDE TRANSFERASE AF380"/>
    <property type="match status" value="1"/>
</dbReference>
<dbReference type="GO" id="GO:0052689">
    <property type="term" value="F:carboxylic ester hydrolase activity"/>
    <property type="evidence" value="ECO:0007669"/>
    <property type="project" value="UniProtKB-ARBA"/>
</dbReference>
<organism evidence="4 5">
    <name type="scientific">Flammeovirga aprica JL-4</name>
    <dbReference type="NCBI Taxonomy" id="694437"/>
    <lineage>
        <taxon>Bacteria</taxon>
        <taxon>Pseudomonadati</taxon>
        <taxon>Bacteroidota</taxon>
        <taxon>Cytophagia</taxon>
        <taxon>Cytophagales</taxon>
        <taxon>Flammeovirgaceae</taxon>
        <taxon>Flammeovirga</taxon>
    </lineage>
</organism>
<feature type="chain" id="PRO_5031380402" evidence="2">
    <location>
        <begin position="18"/>
        <end position="401"/>
    </location>
</feature>
<keyword evidence="2" id="KW-0732">Signal</keyword>